<dbReference type="RefSeq" id="WP_086284669.1">
    <property type="nucleotide sequence ID" value="NZ_NGMO01000002.1"/>
</dbReference>
<evidence type="ECO:0000313" key="1">
    <source>
        <dbReference type="EMBL" id="OTP10749.1"/>
    </source>
</evidence>
<proteinExistence type="predicted"/>
<keyword evidence="2" id="KW-1185">Reference proteome</keyword>
<dbReference type="InterPro" id="IPR011664">
    <property type="entry name" value="Abi_system_AbiD/AbiF-like"/>
</dbReference>
<evidence type="ECO:0008006" key="3">
    <source>
        <dbReference type="Google" id="ProtNLM"/>
    </source>
</evidence>
<accession>A0A242JZB5</accession>
<sequence>MNEKGKSIDGLMRHIRNNHNLQIKGSKDKQNLLNMGYYHGYKASRYIKERKNMQQFKDFHEVKAVYDFDLEMKTIFYPMLVKIETSLKNRLINFLVKDDQCDIEYIYRTKLKDYASKAVGSKDYKKYLAKNLKLREKIDATIAFNYGKGHPVVQHFFHCNKPLPLWAYFEIATFGEFGNFISCLNKEHRINFADSIYLHHKGFNQNGRIVENIVFCLTGLRNATMHNSVVFDCRFNDANISNQLKGYLEQVTGIGNITFDTLTDFIILLVTLLKKISINKTELNRYVKNYDDIREKLFLSIPFNTYTAIMSTDAKNKLSNLKIFIRE</sequence>
<dbReference type="Pfam" id="PF07751">
    <property type="entry name" value="Abi_2"/>
    <property type="match status" value="1"/>
</dbReference>
<dbReference type="Proteomes" id="UP000194933">
    <property type="component" value="Unassembled WGS sequence"/>
</dbReference>
<gene>
    <name evidence="1" type="ORF">A5844_000883</name>
</gene>
<dbReference type="EMBL" id="NGMO01000002">
    <property type="protein sequence ID" value="OTP10749.1"/>
    <property type="molecule type" value="Genomic_DNA"/>
</dbReference>
<dbReference type="AlphaFoldDB" id="A0A242JZB5"/>
<name>A0A242JZB5_9ENTE</name>
<organism evidence="1 2">
    <name type="scientific">Candidatus Enterococcus wittei</name>
    <dbReference type="NCBI Taxonomy" id="1987383"/>
    <lineage>
        <taxon>Bacteria</taxon>
        <taxon>Bacillati</taxon>
        <taxon>Bacillota</taxon>
        <taxon>Bacilli</taxon>
        <taxon>Lactobacillales</taxon>
        <taxon>Enterococcaceae</taxon>
        <taxon>Enterococcus</taxon>
    </lineage>
</organism>
<evidence type="ECO:0000313" key="2">
    <source>
        <dbReference type="Proteomes" id="UP000194933"/>
    </source>
</evidence>
<protein>
    <recommendedName>
        <fullName evidence="3">Abi family protein</fullName>
    </recommendedName>
</protein>
<reference evidence="1 2" key="1">
    <citation type="submission" date="2017-05" db="EMBL/GenBank/DDBJ databases">
        <title>The Genome Sequence of Enterococcus sp. 10A9_DIV0425.</title>
        <authorList>
            <consortium name="The Broad Institute Genomics Platform"/>
            <consortium name="The Broad Institute Genomic Center for Infectious Diseases"/>
            <person name="Earl A."/>
            <person name="Manson A."/>
            <person name="Schwartman J."/>
            <person name="Gilmore M."/>
            <person name="Abouelleil A."/>
            <person name="Cao P."/>
            <person name="Chapman S."/>
            <person name="Cusick C."/>
            <person name="Shea T."/>
            <person name="Young S."/>
            <person name="Neafsey D."/>
            <person name="Nusbaum C."/>
            <person name="Birren B."/>
        </authorList>
    </citation>
    <scope>NUCLEOTIDE SEQUENCE [LARGE SCALE GENOMIC DNA]</scope>
    <source>
        <strain evidence="1 2">10A9_DIV0425</strain>
    </source>
</reference>
<comment type="caution">
    <text evidence="1">The sequence shown here is derived from an EMBL/GenBank/DDBJ whole genome shotgun (WGS) entry which is preliminary data.</text>
</comment>